<dbReference type="Pfam" id="PF02204">
    <property type="entry name" value="VPS9"/>
    <property type="match status" value="1"/>
</dbReference>
<evidence type="ECO:0000313" key="8">
    <source>
        <dbReference type="Proteomes" id="UP000695000"/>
    </source>
</evidence>
<dbReference type="Pfam" id="PF01754">
    <property type="entry name" value="zf-A20"/>
    <property type="match status" value="1"/>
</dbReference>
<feature type="compositionally biased region" description="Basic and acidic residues" evidence="5">
    <location>
        <begin position="62"/>
        <end position="74"/>
    </location>
</feature>
<evidence type="ECO:0000313" key="9">
    <source>
        <dbReference type="RefSeq" id="XP_017779168.1"/>
    </source>
</evidence>
<dbReference type="PROSITE" id="PS51036">
    <property type="entry name" value="ZF_A20"/>
    <property type="match status" value="1"/>
</dbReference>
<evidence type="ECO:0000259" key="7">
    <source>
        <dbReference type="PROSITE" id="PS51205"/>
    </source>
</evidence>
<dbReference type="PROSITE" id="PS51205">
    <property type="entry name" value="VPS9"/>
    <property type="match status" value="1"/>
</dbReference>
<dbReference type="InterPro" id="IPR037191">
    <property type="entry name" value="VPS9_dom_sf"/>
</dbReference>
<organism evidence="8 9">
    <name type="scientific">Nicrophorus vespilloides</name>
    <name type="common">Boreal carrion beetle</name>
    <dbReference type="NCBI Taxonomy" id="110193"/>
    <lineage>
        <taxon>Eukaryota</taxon>
        <taxon>Metazoa</taxon>
        <taxon>Ecdysozoa</taxon>
        <taxon>Arthropoda</taxon>
        <taxon>Hexapoda</taxon>
        <taxon>Insecta</taxon>
        <taxon>Pterygota</taxon>
        <taxon>Neoptera</taxon>
        <taxon>Endopterygota</taxon>
        <taxon>Coleoptera</taxon>
        <taxon>Polyphaga</taxon>
        <taxon>Staphyliniformia</taxon>
        <taxon>Silphidae</taxon>
        <taxon>Nicrophorinae</taxon>
        <taxon>Nicrophorus</taxon>
    </lineage>
</organism>
<dbReference type="Gene3D" id="1.20.5.4770">
    <property type="match status" value="1"/>
</dbReference>
<evidence type="ECO:0000256" key="2">
    <source>
        <dbReference type="ARBA" id="ARBA00022771"/>
    </source>
</evidence>
<keyword evidence="4" id="KW-0175">Coiled coil</keyword>
<keyword evidence="8" id="KW-1185">Reference proteome</keyword>
<dbReference type="Gene3D" id="1.10.246.120">
    <property type="match status" value="1"/>
</dbReference>
<evidence type="ECO:0000256" key="3">
    <source>
        <dbReference type="ARBA" id="ARBA00022833"/>
    </source>
</evidence>
<dbReference type="SMART" id="SM00259">
    <property type="entry name" value="ZnF_A20"/>
    <property type="match status" value="1"/>
</dbReference>
<feature type="region of interest" description="Disordered" evidence="5">
    <location>
        <begin position="46"/>
        <end position="74"/>
    </location>
</feature>
<keyword evidence="3" id="KW-0862">Zinc</keyword>
<dbReference type="SMART" id="SM00167">
    <property type="entry name" value="VPS9"/>
    <property type="match status" value="1"/>
</dbReference>
<feature type="region of interest" description="Disordered" evidence="5">
    <location>
        <begin position="565"/>
        <end position="584"/>
    </location>
</feature>
<evidence type="ECO:0000259" key="6">
    <source>
        <dbReference type="PROSITE" id="PS51036"/>
    </source>
</evidence>
<dbReference type="RefSeq" id="XP_017779168.1">
    <property type="nucleotide sequence ID" value="XM_017923679.1"/>
</dbReference>
<protein>
    <submittedName>
        <fullName evidence="9">Rab5 GDP/GTP exchange factor</fullName>
    </submittedName>
</protein>
<dbReference type="InterPro" id="IPR041545">
    <property type="entry name" value="DUF5601"/>
</dbReference>
<proteinExistence type="predicted"/>
<dbReference type="PANTHER" id="PTHR23101">
    <property type="entry name" value="RAB GDP/GTP EXCHANGE FACTOR"/>
    <property type="match status" value="1"/>
</dbReference>
<dbReference type="Gene3D" id="1.20.1050.80">
    <property type="entry name" value="VPS9 domain"/>
    <property type="match status" value="1"/>
</dbReference>
<reference evidence="9" key="1">
    <citation type="submission" date="2025-08" db="UniProtKB">
        <authorList>
            <consortium name="RefSeq"/>
        </authorList>
    </citation>
    <scope>IDENTIFICATION</scope>
    <source>
        <tissue evidence="9">Whole Larva</tissue>
    </source>
</reference>
<feature type="domain" description="A20-type" evidence="6">
    <location>
        <begin position="12"/>
        <end position="46"/>
    </location>
</feature>
<gene>
    <name evidence="9" type="primary">LOC108564587</name>
</gene>
<dbReference type="Proteomes" id="UP000695000">
    <property type="component" value="Unplaced"/>
</dbReference>
<dbReference type="InterPro" id="IPR002653">
    <property type="entry name" value="Znf_A20"/>
</dbReference>
<evidence type="ECO:0000256" key="4">
    <source>
        <dbReference type="SAM" id="Coils"/>
    </source>
</evidence>
<keyword evidence="1" id="KW-0479">Metal-binding</keyword>
<sequence length="584" mass="66686">MNSFKQPTLRINQADLMCKNGCGYFSNADWDGYCSKCHRSALEKERQKKLSSKPQKMSGFTKFEEKKRQQTDKKNKLIKTPVFRKTASGRDSFRSERQPEAIHNPEADRLTVEYLKTYVLPEQVNKDFFKKISYLYSMIVTEMDNNKPIEEVAELAQKYYINYSTRLNGHPLYADIDPNVRAEMLEFFEKFVMSSAYEYIFCPPTTNDEEKDLIIQNRIRKLSWVNAYHLDCCISETSMEVRELVYTAITDLIGLDSVKAPQEKLACVVRCCQSVVEILKSCQEGPVSADEFLPALIFVVLKANPARLKSNILYITRFCNDSRLMQGEPGYYFTNLCCAVSFIENLTAESLSMNSEQFTSYMSGDSNVISTWESALFACEGMHQLTQHLSLMKDLTERTATIKSRAEELREKMQSLKDEIKSKVATVIEKNPLELKPPNELQLKTPERTHPALREDEGEQASNFYTYNLQNLSVKIDQKSKFKLDLVADQKPVEGGSGNSLTLINYDIDVSDLSNESDLTPEKRDDRCLLDMKEESPEARLPPPLEPTAHYSGFAKQGYQIPSIPCNTGNKNSDTYKNTTNNGN</sequence>
<dbReference type="Pfam" id="PF18151">
    <property type="entry name" value="DUF5601"/>
    <property type="match status" value="1"/>
</dbReference>
<name>A0ABM1MX68_NICVS</name>
<evidence type="ECO:0000256" key="1">
    <source>
        <dbReference type="ARBA" id="ARBA00022723"/>
    </source>
</evidence>
<dbReference type="PANTHER" id="PTHR23101:SF122">
    <property type="entry name" value="RABAPTIN-5-ASSOCIATED EXCHANGE FACTOR FOR RAB5"/>
    <property type="match status" value="1"/>
</dbReference>
<evidence type="ECO:0000256" key="5">
    <source>
        <dbReference type="SAM" id="MobiDB-lite"/>
    </source>
</evidence>
<dbReference type="InterPro" id="IPR045046">
    <property type="entry name" value="Vps9-like"/>
</dbReference>
<dbReference type="GeneID" id="108564587"/>
<feature type="domain" description="VPS9" evidence="7">
    <location>
        <begin position="209"/>
        <end position="352"/>
    </location>
</feature>
<feature type="coiled-coil region" evidence="4">
    <location>
        <begin position="392"/>
        <end position="426"/>
    </location>
</feature>
<dbReference type="SUPFAM" id="SSF109993">
    <property type="entry name" value="VPS9 domain"/>
    <property type="match status" value="1"/>
</dbReference>
<dbReference type="SUPFAM" id="SSF57716">
    <property type="entry name" value="Glucocorticoid receptor-like (DNA-binding domain)"/>
    <property type="match status" value="1"/>
</dbReference>
<dbReference type="InterPro" id="IPR003123">
    <property type="entry name" value="VPS9"/>
</dbReference>
<accession>A0ABM1MX68</accession>
<keyword evidence="2" id="KW-0863">Zinc-finger</keyword>